<dbReference type="RefSeq" id="WP_119865498.1">
    <property type="nucleotide sequence ID" value="NZ_CP016786.1"/>
</dbReference>
<evidence type="ECO:0000313" key="2">
    <source>
        <dbReference type="Proteomes" id="UP000264883"/>
    </source>
</evidence>
<sequence>MRKISKLSHLSEISLEGEVAKNIEQQLNILDESYGIERNIDADLGGYVLILETKDDVIEAKENIVKDIIPEYVDNIECEGGKQYCLSLFLLSSDYAVVVVATKELMDILVEE</sequence>
<evidence type="ECO:0000313" key="1">
    <source>
        <dbReference type="EMBL" id="ASW43363.1"/>
    </source>
</evidence>
<protein>
    <submittedName>
        <fullName evidence="1">Uncharacterized protein</fullName>
    </submittedName>
</protein>
<dbReference type="OrthoDB" id="1915392at2"/>
<organism evidence="1 2">
    <name type="scientific">Clostridium isatidis</name>
    <dbReference type="NCBI Taxonomy" id="182773"/>
    <lineage>
        <taxon>Bacteria</taxon>
        <taxon>Bacillati</taxon>
        <taxon>Bacillota</taxon>
        <taxon>Clostridia</taxon>
        <taxon>Eubacteriales</taxon>
        <taxon>Clostridiaceae</taxon>
        <taxon>Clostridium</taxon>
    </lineage>
</organism>
<accession>A0A343JCV5</accession>
<proteinExistence type="predicted"/>
<name>A0A343JCV5_9CLOT</name>
<dbReference type="AlphaFoldDB" id="A0A343JCV5"/>
<keyword evidence="2" id="KW-1185">Reference proteome</keyword>
<reference evidence="1 2" key="1">
    <citation type="submission" date="2016-08" db="EMBL/GenBank/DDBJ databases">
        <title>Complete Genome Sequence Of The Indigo Reducing Clostridium isatidis DSM15098.</title>
        <authorList>
            <person name="Little G.T."/>
            <person name="Minton N.P."/>
        </authorList>
    </citation>
    <scope>NUCLEOTIDE SEQUENCE [LARGE SCALE GENOMIC DNA]</scope>
    <source>
        <strain evidence="1 2">DSM 15098</strain>
    </source>
</reference>
<dbReference type="KEGG" id="cia:BEN51_07675"/>
<dbReference type="Proteomes" id="UP000264883">
    <property type="component" value="Chromosome"/>
</dbReference>
<dbReference type="EMBL" id="CP016786">
    <property type="protein sequence ID" value="ASW43363.1"/>
    <property type="molecule type" value="Genomic_DNA"/>
</dbReference>
<gene>
    <name evidence="1" type="ORF">BEN51_07675</name>
</gene>